<dbReference type="PRINTS" id="PR01437">
    <property type="entry name" value="NUOXDRDTASE4"/>
</dbReference>
<evidence type="ECO:0000256" key="15">
    <source>
        <dbReference type="ARBA" id="ARBA00049551"/>
    </source>
</evidence>
<evidence type="ECO:0000256" key="8">
    <source>
        <dbReference type="ARBA" id="ARBA00022967"/>
    </source>
</evidence>
<evidence type="ECO:0000256" key="10">
    <source>
        <dbReference type="ARBA" id="ARBA00022989"/>
    </source>
</evidence>
<feature type="transmembrane region" description="Helical" evidence="16">
    <location>
        <begin position="21"/>
        <end position="39"/>
    </location>
</feature>
<feature type="transmembrane region" description="Helical" evidence="16">
    <location>
        <begin position="184"/>
        <end position="203"/>
    </location>
</feature>
<keyword evidence="9 16" id="KW-0249">Electron transport</keyword>
<evidence type="ECO:0000256" key="5">
    <source>
        <dbReference type="ARBA" id="ARBA00022448"/>
    </source>
</evidence>
<dbReference type="InterPro" id="IPR001750">
    <property type="entry name" value="ND/Mrp_TM"/>
</dbReference>
<dbReference type="GO" id="GO:0003954">
    <property type="term" value="F:NADH dehydrogenase activity"/>
    <property type="evidence" value="ECO:0007669"/>
    <property type="project" value="TreeGrafter"/>
</dbReference>
<organism evidence="20">
    <name type="scientific">Ostrea lurida</name>
    <dbReference type="NCBI Taxonomy" id="627230"/>
    <lineage>
        <taxon>Eukaryota</taxon>
        <taxon>Metazoa</taxon>
        <taxon>Spiralia</taxon>
        <taxon>Lophotrochozoa</taxon>
        <taxon>Mollusca</taxon>
        <taxon>Bivalvia</taxon>
        <taxon>Autobranchia</taxon>
        <taxon>Pteriomorphia</taxon>
        <taxon>Ostreida</taxon>
        <taxon>Ostreoidea</taxon>
        <taxon>Ostreidae</taxon>
        <taxon>Ostrea</taxon>
    </lineage>
</organism>
<feature type="chain" id="PRO_5013062425" description="NADH-ubiquinone oxidoreductase chain 4" evidence="17">
    <location>
        <begin position="16"/>
        <end position="449"/>
    </location>
</feature>
<feature type="transmembrane region" description="Helical" evidence="16">
    <location>
        <begin position="89"/>
        <end position="107"/>
    </location>
</feature>
<feature type="transmembrane region" description="Helical" evidence="16">
    <location>
        <begin position="145"/>
        <end position="164"/>
    </location>
</feature>
<dbReference type="InterPro" id="IPR003918">
    <property type="entry name" value="NADH_UbQ_OxRdtase"/>
</dbReference>
<keyword evidence="10 16" id="KW-1133">Transmembrane helix</keyword>
<feature type="domain" description="NADH:ubiquinone oxidoreductase chain 4 N-terminal" evidence="19">
    <location>
        <begin position="3"/>
        <end position="104"/>
    </location>
</feature>
<feature type="transmembrane region" description="Helical" evidence="16">
    <location>
        <begin position="380"/>
        <end position="405"/>
    </location>
</feature>
<geneLocation type="mitochondrion" evidence="20"/>
<reference evidence="20" key="1">
    <citation type="journal article" date="2013" name="Mitochondrial DNA">
        <title>Complete mitochondrial genome of the Olympia oyster Ostrea lurida (Bivalvia, Ostreidae).</title>
        <authorList>
            <person name="Xiao S."/>
            <person name="Wu X."/>
            <person name="Li L."/>
            <person name="Yu Z."/>
        </authorList>
    </citation>
    <scope>NUCLEOTIDE SEQUENCE</scope>
</reference>
<name>U3LWT6_9BIVA</name>
<sequence length="449" mass="49392">MSLMILMMMTSLACIFLNKKDQYMGVVNLFAIWTAYSLTMWGGPGVSWSSLSNMICVDVFSMSLVSLTFWVCGISVMASGAMCTLRGNYLSFCWLTVLLCLLLVGCFMVNSFIAFYILFESTLVPLVVIIALWGQQPERISAIRYISAYTVGGSFPLLVVLVTMESKIGSSFFWYVSAKTQFEWWFWAMCFLGFLVKLPAYPVHTWLPKAHVQAPVGGSVVLAGILLKLGGYGIFRLMMTFSYGLESFGLFAVSLSVFGSLYAAVMCACQSDVKKLVAYSSVSHMAFPIIGLFSCSEVGISSAFIMLVSHGFISSGLFALCGISSELTATRNLSLMSGACRAVPILGFMWLVFIMSNLGVPPCPSFISEVLTVVAASSMGPWVFVILAVYLVVSGVYSFSLYCQLTHGSQVSDSWMGFDMVSPRDMLSLLLLFYPLVEVLFKWDLWSMI</sequence>
<dbReference type="AlphaFoldDB" id="U3LWT6"/>
<feature type="transmembrane region" description="Helical" evidence="16">
    <location>
        <begin position="247"/>
        <end position="269"/>
    </location>
</feature>
<evidence type="ECO:0000256" key="16">
    <source>
        <dbReference type="RuleBase" id="RU003297"/>
    </source>
</evidence>
<keyword evidence="12 16" id="KW-0830">Ubiquinone</keyword>
<evidence type="ECO:0000259" key="18">
    <source>
        <dbReference type="Pfam" id="PF00361"/>
    </source>
</evidence>
<evidence type="ECO:0000256" key="9">
    <source>
        <dbReference type="ARBA" id="ARBA00022982"/>
    </source>
</evidence>
<evidence type="ECO:0000256" key="17">
    <source>
        <dbReference type="SAM" id="SignalP"/>
    </source>
</evidence>
<keyword evidence="13 16" id="KW-0496">Mitochondrion</keyword>
<feature type="transmembrane region" description="Helical" evidence="16">
    <location>
        <begin position="342"/>
        <end position="360"/>
    </location>
</feature>
<dbReference type="GO" id="GO:0042773">
    <property type="term" value="P:ATP synthesis coupled electron transport"/>
    <property type="evidence" value="ECO:0007669"/>
    <property type="project" value="InterPro"/>
</dbReference>
<dbReference type="GO" id="GO:0008137">
    <property type="term" value="F:NADH dehydrogenase (ubiquinone) activity"/>
    <property type="evidence" value="ECO:0007669"/>
    <property type="project" value="UniProtKB-UniRule"/>
</dbReference>
<comment type="function">
    <text evidence="16">Core subunit of the mitochondrial membrane respiratory chain NADH dehydrogenase (Complex I) which catalyzes electron transfer from NADH through the respiratory chain, using ubiquinone as an electron acceptor. Essential for the catalytic activity and assembly of complex I.</text>
</comment>
<evidence type="ECO:0000256" key="13">
    <source>
        <dbReference type="ARBA" id="ARBA00023128"/>
    </source>
</evidence>
<feature type="transmembrane region" description="Helical" evidence="16">
    <location>
        <begin position="276"/>
        <end position="294"/>
    </location>
</feature>
<dbReference type="EMBL" id="KC768038">
    <property type="protein sequence ID" value="AGM48345.1"/>
    <property type="molecule type" value="Genomic_DNA"/>
</dbReference>
<feature type="signal peptide" evidence="17">
    <location>
        <begin position="1"/>
        <end position="15"/>
    </location>
</feature>
<dbReference type="GO" id="GO:0048039">
    <property type="term" value="F:ubiquinone binding"/>
    <property type="evidence" value="ECO:0007669"/>
    <property type="project" value="TreeGrafter"/>
</dbReference>
<evidence type="ECO:0000256" key="2">
    <source>
        <dbReference type="ARBA" id="ARBA00009025"/>
    </source>
</evidence>
<feature type="transmembrane region" description="Helical" evidence="16">
    <location>
        <begin position="113"/>
        <end position="133"/>
    </location>
</feature>
<keyword evidence="17" id="KW-0732">Signal</keyword>
<feature type="transmembrane region" description="Helical" evidence="16">
    <location>
        <begin position="300"/>
        <end position="321"/>
    </location>
</feature>
<evidence type="ECO:0000256" key="14">
    <source>
        <dbReference type="ARBA" id="ARBA00023136"/>
    </source>
</evidence>
<comment type="similarity">
    <text evidence="2 16">Belongs to the complex I subunit 4 family.</text>
</comment>
<proteinExistence type="inferred from homology"/>
<feature type="transmembrane region" description="Helical" evidence="16">
    <location>
        <begin position="215"/>
        <end position="235"/>
    </location>
</feature>
<keyword evidence="6 16" id="KW-0679">Respiratory chain</keyword>
<evidence type="ECO:0000313" key="20">
    <source>
        <dbReference type="EMBL" id="AGM48345.1"/>
    </source>
</evidence>
<dbReference type="PANTHER" id="PTHR43507">
    <property type="entry name" value="NADH-UBIQUINONE OXIDOREDUCTASE CHAIN 4"/>
    <property type="match status" value="1"/>
</dbReference>
<feature type="transmembrane region" description="Helical" evidence="16">
    <location>
        <begin position="59"/>
        <end position="77"/>
    </location>
</feature>
<keyword evidence="7 16" id="KW-0812">Transmembrane</keyword>
<gene>
    <name evidence="20" type="primary">nad4</name>
</gene>
<keyword evidence="5 16" id="KW-0813">Transport</keyword>
<evidence type="ECO:0000256" key="6">
    <source>
        <dbReference type="ARBA" id="ARBA00022660"/>
    </source>
</evidence>
<keyword evidence="14 16" id="KW-0472">Membrane</keyword>
<evidence type="ECO:0000256" key="1">
    <source>
        <dbReference type="ARBA" id="ARBA00004225"/>
    </source>
</evidence>
<dbReference type="PANTHER" id="PTHR43507:SF20">
    <property type="entry name" value="NADH-UBIQUINONE OXIDOREDUCTASE CHAIN 4"/>
    <property type="match status" value="1"/>
</dbReference>
<evidence type="ECO:0000256" key="3">
    <source>
        <dbReference type="ARBA" id="ARBA00012944"/>
    </source>
</evidence>
<feature type="domain" description="NADH:quinone oxidoreductase/Mrp antiporter transmembrane" evidence="18">
    <location>
        <begin position="110"/>
        <end position="391"/>
    </location>
</feature>
<evidence type="ECO:0000259" key="19">
    <source>
        <dbReference type="Pfam" id="PF01059"/>
    </source>
</evidence>
<evidence type="ECO:0000256" key="4">
    <source>
        <dbReference type="ARBA" id="ARBA00021006"/>
    </source>
</evidence>
<dbReference type="InterPro" id="IPR010227">
    <property type="entry name" value="NADH_Q_OxRdtase_chainM/4"/>
</dbReference>
<dbReference type="Pfam" id="PF01059">
    <property type="entry name" value="Oxidored_q5_N"/>
    <property type="match status" value="1"/>
</dbReference>
<dbReference type="NCBIfam" id="TIGR01972">
    <property type="entry name" value="NDH_I_M"/>
    <property type="match status" value="1"/>
</dbReference>
<protein>
    <recommendedName>
        <fullName evidence="4 16">NADH-ubiquinone oxidoreductase chain 4</fullName>
        <ecNumber evidence="3 16">7.1.1.2</ecNumber>
    </recommendedName>
</protein>
<accession>U3LWT6</accession>
<keyword evidence="8" id="KW-1278">Translocase</keyword>
<dbReference type="InterPro" id="IPR000260">
    <property type="entry name" value="NADH4_N"/>
</dbReference>
<comment type="catalytic activity">
    <reaction evidence="15 16">
        <text>a ubiquinone + NADH + 5 H(+)(in) = a ubiquinol + NAD(+) + 4 H(+)(out)</text>
        <dbReference type="Rhea" id="RHEA:29091"/>
        <dbReference type="Rhea" id="RHEA-COMP:9565"/>
        <dbReference type="Rhea" id="RHEA-COMP:9566"/>
        <dbReference type="ChEBI" id="CHEBI:15378"/>
        <dbReference type="ChEBI" id="CHEBI:16389"/>
        <dbReference type="ChEBI" id="CHEBI:17976"/>
        <dbReference type="ChEBI" id="CHEBI:57540"/>
        <dbReference type="ChEBI" id="CHEBI:57945"/>
        <dbReference type="EC" id="7.1.1.2"/>
    </reaction>
</comment>
<dbReference type="EC" id="7.1.1.2" evidence="3 16"/>
<evidence type="ECO:0000256" key="7">
    <source>
        <dbReference type="ARBA" id="ARBA00022692"/>
    </source>
</evidence>
<dbReference type="GO" id="GO:0015990">
    <property type="term" value="P:electron transport coupled proton transport"/>
    <property type="evidence" value="ECO:0007669"/>
    <property type="project" value="TreeGrafter"/>
</dbReference>
<dbReference type="GO" id="GO:0031966">
    <property type="term" value="C:mitochondrial membrane"/>
    <property type="evidence" value="ECO:0007669"/>
    <property type="project" value="UniProtKB-SubCell"/>
</dbReference>
<evidence type="ECO:0000256" key="12">
    <source>
        <dbReference type="ARBA" id="ARBA00023075"/>
    </source>
</evidence>
<comment type="subcellular location">
    <subcellularLocation>
        <location evidence="1 16">Mitochondrion membrane</location>
        <topology evidence="1 16">Multi-pass membrane protein</topology>
    </subcellularLocation>
</comment>
<evidence type="ECO:0000256" key="11">
    <source>
        <dbReference type="ARBA" id="ARBA00023027"/>
    </source>
</evidence>
<dbReference type="Pfam" id="PF00361">
    <property type="entry name" value="Proton_antipo_M"/>
    <property type="match status" value="1"/>
</dbReference>
<keyword evidence="11 16" id="KW-0520">NAD</keyword>